<keyword evidence="2" id="KW-1185">Reference proteome</keyword>
<dbReference type="EMBL" id="JAAQPE010000146">
    <property type="protein sequence ID" value="KAF5683368.1"/>
    <property type="molecule type" value="Genomic_DNA"/>
</dbReference>
<reference evidence="2" key="1">
    <citation type="journal article" date="2020" name="BMC Genomics">
        <title>Correction to: Identification and distribution of gene clusters required for synthesis of sphingolipid metabolism inhibitors in diverse species of the filamentous fungus Fusarium.</title>
        <authorList>
            <person name="Kim H.S."/>
            <person name="Lohmar J.M."/>
            <person name="Busman M."/>
            <person name="Brown D.W."/>
            <person name="Naumann T.A."/>
            <person name="Divon H.H."/>
            <person name="Lysoe E."/>
            <person name="Uhlig S."/>
            <person name="Proctor R.H."/>
        </authorList>
    </citation>
    <scope>NUCLEOTIDE SEQUENCE [LARGE SCALE GENOMIC DNA]</scope>
    <source>
        <strain evidence="2">NRRL 25331</strain>
    </source>
</reference>
<sequence length="645" mass="73027">MPAKLSNRRTAPTVKLLILNISARPLHFPKRTTSHKKRVLVIIDADPDYSADFAIALAAITTYNVLTRTYMRVVTLSGDRLHEITRDLFKYFSTPREFLIPDEHRTQFTAVEIPEEHTASETLFEFSKKLDASVPHTCLRYIEGDVSWLIRRSMHCEDSEEWGAHWNETILTPSDQNLIQDLTSPRGNRSKMLTLPPSFRHATQISCPGQVTVVTSNTCRRKIFDLVTRQIVTVTLWTSLSERNSQANLVHRIAAPAQSIHILMRPDYLTKYPPTMRRMRILNDQMGGFLTGLTQFNPRSQYMSVLLRVVREYMDNHHMVVTDMMNRFVSQQLCDWAVSKNSMLSLKVENPKAYYTILDQVDYNHHIAYFLSIPSGDSWINMIKVKIASALASGYPGTVMLSDIALLNLERGGESMREVYTTIGDFLADELANGVVSCCNHVGTIWASISVVDALVQQGVVQQSVGITTMPVANDCISVDLHQCKNAEKSFGTLRSLLVDNSIPVGHPTPLRVLTKDEHLVICEHLLLAFAHQVAVVDFSNGEITFHDHIRGVKFAATPEAKVLVDLLTVKKHTNRQRAFGVYTTLVRTADGRTAVCDWTWIPPQVWDKWSDKLELYTGRKPKDIWPLPPPRRNEGETIGVQIKK</sequence>
<protein>
    <submittedName>
        <fullName evidence="1">Uncharacterized protein</fullName>
    </submittedName>
</protein>
<organism evidence="1 2">
    <name type="scientific">Fusarium circinatum</name>
    <name type="common">Pitch canker fungus</name>
    <name type="synonym">Gibberella circinata</name>
    <dbReference type="NCBI Taxonomy" id="48490"/>
    <lineage>
        <taxon>Eukaryota</taxon>
        <taxon>Fungi</taxon>
        <taxon>Dikarya</taxon>
        <taxon>Ascomycota</taxon>
        <taxon>Pezizomycotina</taxon>
        <taxon>Sordariomycetes</taxon>
        <taxon>Hypocreomycetidae</taxon>
        <taxon>Hypocreales</taxon>
        <taxon>Nectriaceae</taxon>
        <taxon>Fusarium</taxon>
        <taxon>Fusarium fujikuroi species complex</taxon>
    </lineage>
</organism>
<accession>A0A8H5U9F2</accession>
<comment type="caution">
    <text evidence="1">The sequence shown here is derived from an EMBL/GenBank/DDBJ whole genome shotgun (WGS) entry which is preliminary data.</text>
</comment>
<evidence type="ECO:0000313" key="2">
    <source>
        <dbReference type="Proteomes" id="UP000572754"/>
    </source>
</evidence>
<gene>
    <name evidence="1" type="ORF">FCIRC_4476</name>
</gene>
<dbReference type="Proteomes" id="UP000572754">
    <property type="component" value="Unassembled WGS sequence"/>
</dbReference>
<reference evidence="1 2" key="2">
    <citation type="submission" date="2020-05" db="EMBL/GenBank/DDBJ databases">
        <title>Identification and distribution of gene clusters putatively required for synthesis of sphingolipid metabolism inhibitors in phylogenetically diverse species of the filamentous fungus Fusarium.</title>
        <authorList>
            <person name="Kim H.-S."/>
            <person name="Busman M."/>
            <person name="Brown D.W."/>
            <person name="Divon H."/>
            <person name="Uhlig S."/>
            <person name="Proctor R.H."/>
        </authorList>
    </citation>
    <scope>NUCLEOTIDE SEQUENCE [LARGE SCALE GENOMIC DNA]</scope>
    <source>
        <strain evidence="1 2">NRRL 25331</strain>
    </source>
</reference>
<name>A0A8H5U9F2_FUSCI</name>
<evidence type="ECO:0000313" key="1">
    <source>
        <dbReference type="EMBL" id="KAF5683368.1"/>
    </source>
</evidence>
<dbReference type="AlphaFoldDB" id="A0A8H5U9F2"/>
<proteinExistence type="predicted"/>